<comment type="caution">
    <text evidence="2">Lacks conserved residue(s) required for the propagation of feature annotation.</text>
</comment>
<name>A0ABX1G0F7_9MICC</name>
<dbReference type="PANTHER" id="PTHR10815:SF5">
    <property type="entry name" value="METHYLATED-DNA--PROTEIN-CYSTEINE METHYLTRANSFERASE"/>
    <property type="match status" value="1"/>
</dbReference>
<dbReference type="HAMAP" id="MF_00772">
    <property type="entry name" value="OGT"/>
    <property type="match status" value="1"/>
</dbReference>
<dbReference type="PANTHER" id="PTHR10815">
    <property type="entry name" value="METHYLATED-DNA--PROTEIN-CYSTEINE METHYLTRANSFERASE"/>
    <property type="match status" value="1"/>
</dbReference>
<keyword evidence="2" id="KW-0808">Transferase</keyword>
<dbReference type="InterPro" id="IPR036217">
    <property type="entry name" value="MethylDNA_cys_MeTrfase_DNAb"/>
</dbReference>
<dbReference type="Pfam" id="PF02870">
    <property type="entry name" value="Methyltransf_1N"/>
    <property type="match status" value="1"/>
</dbReference>
<comment type="catalytic activity">
    <reaction evidence="2">
        <text>a 4-O-methyl-thymidine in DNA + L-cysteinyl-[protein] = a thymidine in DNA + S-methyl-L-cysteinyl-[protein]</text>
        <dbReference type="Rhea" id="RHEA:53428"/>
        <dbReference type="Rhea" id="RHEA-COMP:10131"/>
        <dbReference type="Rhea" id="RHEA-COMP:10132"/>
        <dbReference type="Rhea" id="RHEA-COMP:13555"/>
        <dbReference type="Rhea" id="RHEA-COMP:13556"/>
        <dbReference type="ChEBI" id="CHEBI:29950"/>
        <dbReference type="ChEBI" id="CHEBI:82612"/>
        <dbReference type="ChEBI" id="CHEBI:137386"/>
        <dbReference type="ChEBI" id="CHEBI:137387"/>
        <dbReference type="EC" id="2.1.1.63"/>
    </reaction>
</comment>
<keyword evidence="6" id="KW-1185">Reference proteome</keyword>
<evidence type="ECO:0000313" key="5">
    <source>
        <dbReference type="EMBL" id="NKG19478.1"/>
    </source>
</evidence>
<gene>
    <name evidence="5" type="ORF">HED64_01990</name>
</gene>
<sequence length="193" mass="20443">MLVSSSNTPTLILPSVRSLVNDRALRHAIIDSPLGALRLVASPRGISGIFMDNHSHPPAPEVLGELLDSPSDDPLIAQCASELAEYFASERQTFTVATDALGTEFQQRVWAQLATIPYGQSATYGELALALGDEKLTRAVGTANGRNPISIVVPGHRVIGADGSLTGYAGGLKNKEFLLRLEGILPAPEATLF</sequence>
<comment type="function">
    <text evidence="2">Involved in the cellular defense against the biological effects of O6-methylguanine (O6-MeG) and O4-methylthymine (O4-MeT) in DNA. Repairs the methylated nucleobase in DNA by stoichiometrically transferring the methyl group to a cysteine residue in the enzyme. This is a suicide reaction: the enzyme is irreversibly inactivated.</text>
</comment>
<comment type="similarity">
    <text evidence="2">Belongs to the MGMT family.</text>
</comment>
<evidence type="ECO:0000259" key="4">
    <source>
        <dbReference type="Pfam" id="PF02870"/>
    </source>
</evidence>
<keyword evidence="2" id="KW-0234">DNA repair</keyword>
<feature type="domain" description="Methylated-DNA-[protein]-cysteine S-methyltransferase DNA binding" evidence="3">
    <location>
        <begin position="104"/>
        <end position="184"/>
    </location>
</feature>
<dbReference type="InterPro" id="IPR023546">
    <property type="entry name" value="MGMT"/>
</dbReference>
<dbReference type="InterPro" id="IPR036388">
    <property type="entry name" value="WH-like_DNA-bd_sf"/>
</dbReference>
<feature type="domain" description="Methylguanine DNA methyltransferase ribonuclease-like" evidence="4">
    <location>
        <begin position="26"/>
        <end position="99"/>
    </location>
</feature>
<evidence type="ECO:0000259" key="3">
    <source>
        <dbReference type="Pfam" id="PF01035"/>
    </source>
</evidence>
<reference evidence="5 6" key="1">
    <citation type="submission" date="2020-04" db="EMBL/GenBank/DDBJ databases">
        <title>Paeniglutamicibacter sp. ANT13_2, a novel actinomycete isolated from sediment in Antarctica.</title>
        <authorList>
            <person name="Sakdapetsiri C."/>
            <person name="Pinyakong O."/>
        </authorList>
    </citation>
    <scope>NUCLEOTIDE SEQUENCE [LARGE SCALE GENOMIC DNA]</scope>
    <source>
        <strain evidence="5 6">ANT13_2</strain>
    </source>
</reference>
<keyword evidence="1 2" id="KW-0227">DNA damage</keyword>
<comment type="catalytic activity">
    <reaction evidence="2">
        <text>a 6-O-methyl-2'-deoxyguanosine in DNA + L-cysteinyl-[protein] = S-methyl-L-cysteinyl-[protein] + a 2'-deoxyguanosine in DNA</text>
        <dbReference type="Rhea" id="RHEA:24000"/>
        <dbReference type="Rhea" id="RHEA-COMP:10131"/>
        <dbReference type="Rhea" id="RHEA-COMP:10132"/>
        <dbReference type="Rhea" id="RHEA-COMP:11367"/>
        <dbReference type="Rhea" id="RHEA-COMP:11368"/>
        <dbReference type="ChEBI" id="CHEBI:29950"/>
        <dbReference type="ChEBI" id="CHEBI:82612"/>
        <dbReference type="ChEBI" id="CHEBI:85445"/>
        <dbReference type="ChEBI" id="CHEBI:85448"/>
        <dbReference type="EC" id="2.1.1.63"/>
    </reaction>
</comment>
<dbReference type="InterPro" id="IPR036631">
    <property type="entry name" value="MGMT_N_sf"/>
</dbReference>
<dbReference type="EC" id="2.1.1.63" evidence="2"/>
<evidence type="ECO:0000313" key="6">
    <source>
        <dbReference type="Proteomes" id="UP000746595"/>
    </source>
</evidence>
<dbReference type="SUPFAM" id="SSF53155">
    <property type="entry name" value="Methylated DNA-protein cysteine methyltransferase domain"/>
    <property type="match status" value="1"/>
</dbReference>
<organism evidence="5 6">
    <name type="scientific">Paeniglutamicibacter terrestris</name>
    <dbReference type="NCBI Taxonomy" id="2723403"/>
    <lineage>
        <taxon>Bacteria</taxon>
        <taxon>Bacillati</taxon>
        <taxon>Actinomycetota</taxon>
        <taxon>Actinomycetes</taxon>
        <taxon>Micrococcales</taxon>
        <taxon>Micrococcaceae</taxon>
        <taxon>Paeniglutamicibacter</taxon>
    </lineage>
</organism>
<keyword evidence="2" id="KW-0963">Cytoplasm</keyword>
<dbReference type="InterPro" id="IPR008332">
    <property type="entry name" value="MethylG_MeTrfase_N"/>
</dbReference>
<comment type="miscellaneous">
    <text evidence="2">This enzyme catalyzes only one turnover and therefore is not strictly catalytic. According to one definition, an enzyme is a biocatalyst that acts repeatedly and over many reaction cycles.</text>
</comment>
<dbReference type="Gene3D" id="3.30.160.70">
    <property type="entry name" value="Methylated DNA-protein cysteine methyltransferase domain"/>
    <property type="match status" value="1"/>
</dbReference>
<comment type="caution">
    <text evidence="5">The sequence shown here is derived from an EMBL/GenBank/DDBJ whole genome shotgun (WGS) entry which is preliminary data.</text>
</comment>
<evidence type="ECO:0000256" key="1">
    <source>
        <dbReference type="ARBA" id="ARBA00022763"/>
    </source>
</evidence>
<proteinExistence type="inferred from homology"/>
<dbReference type="NCBIfam" id="TIGR00589">
    <property type="entry name" value="ogt"/>
    <property type="match status" value="1"/>
</dbReference>
<accession>A0ABX1G0F7</accession>
<dbReference type="Pfam" id="PF01035">
    <property type="entry name" value="DNA_binding_1"/>
    <property type="match status" value="1"/>
</dbReference>
<dbReference type="Proteomes" id="UP000746595">
    <property type="component" value="Unassembled WGS sequence"/>
</dbReference>
<dbReference type="Gene3D" id="1.10.10.10">
    <property type="entry name" value="Winged helix-like DNA-binding domain superfamily/Winged helix DNA-binding domain"/>
    <property type="match status" value="1"/>
</dbReference>
<protein>
    <recommendedName>
        <fullName evidence="2">Methylated-DNA--protein-cysteine methyltransferase</fullName>
        <ecNumber evidence="2">2.1.1.63</ecNumber>
    </recommendedName>
    <alternativeName>
        <fullName evidence="2">6-O-methylguanine-DNA methyltransferase</fullName>
        <shortName evidence="2">MGMT</shortName>
    </alternativeName>
    <alternativeName>
        <fullName evidence="2">O-6-methylguanine-DNA-alkyltransferase</fullName>
    </alternativeName>
</protein>
<dbReference type="InterPro" id="IPR014048">
    <property type="entry name" value="MethylDNA_cys_MeTrfase_DNA-bd"/>
</dbReference>
<dbReference type="SUPFAM" id="SSF46767">
    <property type="entry name" value="Methylated DNA-protein cysteine methyltransferase, C-terminal domain"/>
    <property type="match status" value="1"/>
</dbReference>
<keyword evidence="2" id="KW-0489">Methyltransferase</keyword>
<evidence type="ECO:0000256" key="2">
    <source>
        <dbReference type="HAMAP-Rule" id="MF_00772"/>
    </source>
</evidence>
<dbReference type="EMBL" id="JAAWVT010000001">
    <property type="protein sequence ID" value="NKG19478.1"/>
    <property type="molecule type" value="Genomic_DNA"/>
</dbReference>
<dbReference type="CDD" id="cd06445">
    <property type="entry name" value="ATase"/>
    <property type="match status" value="1"/>
</dbReference>
<comment type="subcellular location">
    <subcellularLocation>
        <location evidence="2">Cytoplasm</location>
    </subcellularLocation>
</comment>